<keyword evidence="5" id="KW-1185">Reference proteome</keyword>
<dbReference type="EMBL" id="JABJRC010000001">
    <property type="protein sequence ID" value="NOL39677.1"/>
    <property type="molecule type" value="Genomic_DNA"/>
</dbReference>
<dbReference type="InterPro" id="IPR001254">
    <property type="entry name" value="Trypsin_dom"/>
</dbReference>
<dbReference type="AlphaFoldDB" id="A0A7Y4NXA4"/>
<protein>
    <recommendedName>
        <fullName evidence="2">Peptidase S1 domain-containing protein</fullName>
    </recommendedName>
</protein>
<dbReference type="Pfam" id="PF00089">
    <property type="entry name" value="Trypsin"/>
    <property type="match status" value="1"/>
</dbReference>
<feature type="chain" id="PRO_5036406806" description="Peptidase S1 domain-containing protein" evidence="1">
    <location>
        <begin position="32"/>
        <end position="390"/>
    </location>
</feature>
<dbReference type="InterPro" id="IPR043504">
    <property type="entry name" value="Peptidase_S1_PA_chymotrypsin"/>
</dbReference>
<gene>
    <name evidence="3" type="ORF">HNR71_003363</name>
    <name evidence="4" type="ORF">HPO96_05405</name>
</gene>
<evidence type="ECO:0000313" key="3">
    <source>
        <dbReference type="EMBL" id="MBB6567726.1"/>
    </source>
</evidence>
<dbReference type="GO" id="GO:0004252">
    <property type="term" value="F:serine-type endopeptidase activity"/>
    <property type="evidence" value="ECO:0007669"/>
    <property type="project" value="InterPro"/>
</dbReference>
<organism evidence="4 5">
    <name type="scientific">Kribbella sandramycini</name>
    <dbReference type="NCBI Taxonomy" id="60450"/>
    <lineage>
        <taxon>Bacteria</taxon>
        <taxon>Bacillati</taxon>
        <taxon>Actinomycetota</taxon>
        <taxon>Actinomycetes</taxon>
        <taxon>Propionibacteriales</taxon>
        <taxon>Kribbellaceae</taxon>
        <taxon>Kribbella</taxon>
    </lineage>
</organism>
<reference evidence="4 5" key="1">
    <citation type="submission" date="2020-05" db="EMBL/GenBank/DDBJ databases">
        <title>Genome sequence of Kribbella sandramycini ATCC 39419.</title>
        <authorList>
            <person name="Maclea K.S."/>
            <person name="Fair J.L."/>
        </authorList>
    </citation>
    <scope>NUCLEOTIDE SEQUENCE [LARGE SCALE GENOMIC DNA]</scope>
    <source>
        <strain evidence="4 5">ATCC 39419</strain>
    </source>
</reference>
<sequence>MSKRLRRKPVALAALLAAAAVASLGAGPALAGERREAAVVNDASVSVSEMDAMERQRPLVAAANIVERYVEAQGLTQYAGIVLRDAHVDVYWKGVVPAAVRAVLRQAAETAPVQVHRAAYSNAELRAAARKLEAGWQGDRADLYAIKLIPGGAGLEIATPANRRTSIPDVGVPVTYVAGGPVEKLSRKDDNVPWAGGAQIYNGSRGGSCSSGFGVVNSSGSQYILTAEHCGEHNDSYYNGTGRRFIGYLAVRHVDHDIALIPTSRVSNTIYSGGVNSNDRRRVVGWDNVFINQLVCHSGWPMARERGGPLCNIKVERFRQDAGEEIEARQMGGITAAYSGDSGGPVYSLCCGGVNALGVVTGTVRGADHILIFQDFITARRDFGNIVPKT</sequence>
<evidence type="ECO:0000313" key="4">
    <source>
        <dbReference type="EMBL" id="NOL39677.1"/>
    </source>
</evidence>
<reference evidence="3 6" key="2">
    <citation type="submission" date="2020-08" db="EMBL/GenBank/DDBJ databases">
        <title>Sequencing the genomes of 1000 actinobacteria strains.</title>
        <authorList>
            <person name="Klenk H.-P."/>
        </authorList>
    </citation>
    <scope>NUCLEOTIDE SEQUENCE [LARGE SCALE GENOMIC DNA]</scope>
    <source>
        <strain evidence="3 6">DSM 15626</strain>
    </source>
</reference>
<evidence type="ECO:0000256" key="1">
    <source>
        <dbReference type="SAM" id="SignalP"/>
    </source>
</evidence>
<dbReference type="Gene3D" id="2.40.10.10">
    <property type="entry name" value="Trypsin-like serine proteases"/>
    <property type="match status" value="2"/>
</dbReference>
<dbReference type="Proteomes" id="UP000534306">
    <property type="component" value="Unassembled WGS sequence"/>
</dbReference>
<dbReference type="InterPro" id="IPR009003">
    <property type="entry name" value="Peptidase_S1_PA"/>
</dbReference>
<dbReference type="SUPFAM" id="SSF50494">
    <property type="entry name" value="Trypsin-like serine proteases"/>
    <property type="match status" value="1"/>
</dbReference>
<feature type="domain" description="Peptidase S1" evidence="2">
    <location>
        <begin position="190"/>
        <end position="363"/>
    </location>
</feature>
<dbReference type="PROSITE" id="PS51318">
    <property type="entry name" value="TAT"/>
    <property type="match status" value="1"/>
</dbReference>
<dbReference type="Proteomes" id="UP000553957">
    <property type="component" value="Unassembled WGS sequence"/>
</dbReference>
<accession>A0A7Y4NXA4</accession>
<evidence type="ECO:0000313" key="6">
    <source>
        <dbReference type="Proteomes" id="UP000553957"/>
    </source>
</evidence>
<dbReference type="InterPro" id="IPR006311">
    <property type="entry name" value="TAT_signal"/>
</dbReference>
<proteinExistence type="predicted"/>
<dbReference type="RefSeq" id="WP_171671486.1">
    <property type="nucleotide sequence ID" value="NZ_BAAAGT010000003.1"/>
</dbReference>
<comment type="caution">
    <text evidence="4">The sequence shown here is derived from an EMBL/GenBank/DDBJ whole genome shotgun (WGS) entry which is preliminary data.</text>
</comment>
<keyword evidence="1" id="KW-0732">Signal</keyword>
<dbReference type="InterPro" id="IPR033116">
    <property type="entry name" value="TRYPSIN_SER"/>
</dbReference>
<dbReference type="EMBL" id="JACHKF010000001">
    <property type="protein sequence ID" value="MBB6567726.1"/>
    <property type="molecule type" value="Genomic_DNA"/>
</dbReference>
<dbReference type="PROSITE" id="PS00135">
    <property type="entry name" value="TRYPSIN_SER"/>
    <property type="match status" value="1"/>
</dbReference>
<name>A0A7Y4NXA4_9ACTN</name>
<dbReference type="GO" id="GO:0006508">
    <property type="term" value="P:proteolysis"/>
    <property type="evidence" value="ECO:0007669"/>
    <property type="project" value="InterPro"/>
</dbReference>
<evidence type="ECO:0000313" key="5">
    <source>
        <dbReference type="Proteomes" id="UP000534306"/>
    </source>
</evidence>
<feature type="signal peptide" evidence="1">
    <location>
        <begin position="1"/>
        <end position="31"/>
    </location>
</feature>
<evidence type="ECO:0000259" key="2">
    <source>
        <dbReference type="Pfam" id="PF00089"/>
    </source>
</evidence>